<comment type="caution">
    <text evidence="2">The sequence shown here is derived from an EMBL/GenBank/DDBJ whole genome shotgun (WGS) entry which is preliminary data.</text>
</comment>
<evidence type="ECO:0000313" key="2">
    <source>
        <dbReference type="EMBL" id="GET00656.1"/>
    </source>
</evidence>
<feature type="compositionally biased region" description="Basic and acidic residues" evidence="1">
    <location>
        <begin position="171"/>
        <end position="183"/>
    </location>
</feature>
<reference evidence="2" key="1">
    <citation type="submission" date="2019-10" db="EMBL/GenBank/DDBJ databases">
        <title>Conservation and host-specific expression of non-tandemly repeated heterogenous ribosome RNA gene in arbuscular mycorrhizal fungi.</title>
        <authorList>
            <person name="Maeda T."/>
            <person name="Kobayashi Y."/>
            <person name="Nakagawa T."/>
            <person name="Ezawa T."/>
            <person name="Yamaguchi K."/>
            <person name="Bino T."/>
            <person name="Nishimoto Y."/>
            <person name="Shigenobu S."/>
            <person name="Kawaguchi M."/>
        </authorList>
    </citation>
    <scope>NUCLEOTIDE SEQUENCE</scope>
    <source>
        <strain evidence="2">HR1</strain>
    </source>
</reference>
<feature type="region of interest" description="Disordered" evidence="1">
    <location>
        <begin position="119"/>
        <end position="147"/>
    </location>
</feature>
<protein>
    <recommendedName>
        <fullName evidence="4">DNA-directed DNA polymerase</fullName>
    </recommendedName>
</protein>
<sequence length="1081" mass="125445">MNRNFAYPEADYTTTCLPVHILYATYTSYCGNRNITPLSKVVVARTLSNELNITSERIYIDKKHTRVYNLSKKTLYEKYLSNNWIHETDEINIEEIDIPKKSVSDPKALDQFLAQIGIDIPNEQKKSSPPVPSKSEQEETEDQPVASESVENLINNFITELNTLIPPSAKSDQEPEVEQKPEQDPEIEPEPYRIPGPSIPAEPSISQEVSKPVQKVDPDPMPKMNTTKYWEWIDRHKYDYIKSWYKNSRDEMIDELYSVAKECWAKYIDEDDPYNWDILLAELEEFDKIIRRDNLYLVKFNDAIDKLKEWLKYNDNVDRQIKCVELANYLKRYNENKETVFVKSPSGYKVAKLQPQIIECHSQINEYECMEANDEEYESDYNDGLSDDGLFARYPGKQFQILLPYENWKPGCWTTNEDDANLFSLLDHYDESQMPDNIGDPEWFDNFIIYMRDLPVVSGGCGDTNNCLYQCLKMAYGTYSNMPQTIEKPEYIKDYLNLARDNPIPIALGDHTYISKSPAQRRITLTFTNGYYSLVSNPDRKHPSFECKKPKKFITYQENEVNDIVHVYNGKAIKSITVQQFQKLKFSKNYSFVPAKRQKSLEKAYIRINAERDAFLQETKKLGLPIDISLLDWNIKKTALWLFEKLSVGIPANEPLDALEAQWISKAMMGGIIWAQNNWKGYGRSYDKTSLYPSIQQSAVNFPIGKGRFQILKDFTNHRGYSHFGIFRASIEKRDTPLFRYNYHNVYTHIDLTRAKALGLQVTLIQDGVSNALIYEKETRIRGSVIFGEYVDFLLKIKNQGAIASQVVKRILNTLWGALCQRKKTYKTLTTSSKSFDFPDGEVLDSIVPIGEEQWRFQFTNPGNPFKGEYPRIALFLLAHGRKFISEMVQPYVDKVRRIHTDGFILEEDVNNSPLYTCSKDAFKTLKVLKFEKEGECSNKKMEHDSFPFTNKHPSFIKHETYLADIIEALKNVILAGLRDGYSKESYLIKNHVNYIKKIESANNPEGYIHYTAKKLLPNKESHAEKVSMIRAKYSHNPDLAFKIIKVYDLYNHILKEALPRRKLNENEAEDILAELLSNKP</sequence>
<dbReference type="OrthoDB" id="2308688at2759"/>
<name>A0A8H3R1P4_9GLOM</name>
<dbReference type="AlphaFoldDB" id="A0A8H3R1P4"/>
<proteinExistence type="predicted"/>
<dbReference type="InterPro" id="IPR043502">
    <property type="entry name" value="DNA/RNA_pol_sf"/>
</dbReference>
<evidence type="ECO:0000313" key="3">
    <source>
        <dbReference type="Proteomes" id="UP000615446"/>
    </source>
</evidence>
<organism evidence="2 3">
    <name type="scientific">Rhizophagus clarus</name>
    <dbReference type="NCBI Taxonomy" id="94130"/>
    <lineage>
        <taxon>Eukaryota</taxon>
        <taxon>Fungi</taxon>
        <taxon>Fungi incertae sedis</taxon>
        <taxon>Mucoromycota</taxon>
        <taxon>Glomeromycotina</taxon>
        <taxon>Glomeromycetes</taxon>
        <taxon>Glomerales</taxon>
        <taxon>Glomeraceae</taxon>
        <taxon>Rhizophagus</taxon>
    </lineage>
</organism>
<feature type="region of interest" description="Disordered" evidence="1">
    <location>
        <begin position="164"/>
        <end position="220"/>
    </location>
</feature>
<accession>A0A8H3R1P4</accession>
<evidence type="ECO:0000256" key="1">
    <source>
        <dbReference type="SAM" id="MobiDB-lite"/>
    </source>
</evidence>
<dbReference type="Proteomes" id="UP000615446">
    <property type="component" value="Unassembled WGS sequence"/>
</dbReference>
<gene>
    <name evidence="2" type="ORF">RCL2_002710500</name>
</gene>
<dbReference type="SUPFAM" id="SSF56672">
    <property type="entry name" value="DNA/RNA polymerases"/>
    <property type="match status" value="1"/>
</dbReference>
<dbReference type="EMBL" id="BLAL01000286">
    <property type="protein sequence ID" value="GET00656.1"/>
    <property type="molecule type" value="Genomic_DNA"/>
</dbReference>
<evidence type="ECO:0008006" key="4">
    <source>
        <dbReference type="Google" id="ProtNLM"/>
    </source>
</evidence>